<comment type="caution">
    <text evidence="8">The sequence shown here is derived from an EMBL/GenBank/DDBJ whole genome shotgun (WGS) entry which is preliminary data.</text>
</comment>
<dbReference type="InterPro" id="IPR001789">
    <property type="entry name" value="Sig_transdc_resp-reg_receiver"/>
</dbReference>
<feature type="domain" description="Sigma-54 factor interaction" evidence="6">
    <location>
        <begin position="148"/>
        <end position="379"/>
    </location>
</feature>
<dbReference type="InterPro" id="IPR003593">
    <property type="entry name" value="AAA+_ATPase"/>
</dbReference>
<dbReference type="GO" id="GO:0000160">
    <property type="term" value="P:phosphorelay signal transduction system"/>
    <property type="evidence" value="ECO:0007669"/>
    <property type="project" value="InterPro"/>
</dbReference>
<evidence type="ECO:0000256" key="5">
    <source>
        <dbReference type="PROSITE-ProRule" id="PRU00169"/>
    </source>
</evidence>
<dbReference type="SMART" id="SM00448">
    <property type="entry name" value="REC"/>
    <property type="match status" value="1"/>
</dbReference>
<dbReference type="PROSITE" id="PS50110">
    <property type="entry name" value="RESPONSE_REGULATORY"/>
    <property type="match status" value="1"/>
</dbReference>
<dbReference type="CDD" id="cd00009">
    <property type="entry name" value="AAA"/>
    <property type="match status" value="1"/>
</dbReference>
<dbReference type="PROSITE" id="PS50045">
    <property type="entry name" value="SIGMA54_INTERACT_4"/>
    <property type="match status" value="1"/>
</dbReference>
<dbReference type="Pfam" id="PF25601">
    <property type="entry name" value="AAA_lid_14"/>
    <property type="match status" value="1"/>
</dbReference>
<dbReference type="SUPFAM" id="SSF52172">
    <property type="entry name" value="CheY-like"/>
    <property type="match status" value="1"/>
</dbReference>
<dbReference type="PANTHER" id="PTHR32071">
    <property type="entry name" value="TRANSCRIPTIONAL REGULATORY PROTEIN"/>
    <property type="match status" value="1"/>
</dbReference>
<dbReference type="GO" id="GO:0005524">
    <property type="term" value="F:ATP binding"/>
    <property type="evidence" value="ECO:0007669"/>
    <property type="project" value="UniProtKB-KW"/>
</dbReference>
<dbReference type="Gene3D" id="3.40.50.300">
    <property type="entry name" value="P-loop containing nucleotide triphosphate hydrolases"/>
    <property type="match status" value="1"/>
</dbReference>
<accession>A0A8S0Y8R1</accession>
<dbReference type="InterPro" id="IPR011006">
    <property type="entry name" value="CheY-like_superfamily"/>
</dbReference>
<dbReference type="EMBL" id="CADCXN010000001">
    <property type="protein sequence ID" value="CAA9889194.1"/>
    <property type="molecule type" value="Genomic_DNA"/>
</dbReference>
<dbReference type="InterPro" id="IPR025662">
    <property type="entry name" value="Sigma_54_int_dom_ATP-bd_1"/>
</dbReference>
<name>A0A8S0Y8R1_9GAMM</name>
<dbReference type="Gene3D" id="1.10.10.60">
    <property type="entry name" value="Homeodomain-like"/>
    <property type="match status" value="1"/>
</dbReference>
<dbReference type="InterPro" id="IPR027417">
    <property type="entry name" value="P-loop_NTPase"/>
</dbReference>
<keyword evidence="3" id="KW-0805">Transcription regulation</keyword>
<evidence type="ECO:0000256" key="2">
    <source>
        <dbReference type="ARBA" id="ARBA00022840"/>
    </source>
</evidence>
<keyword evidence="9" id="KW-1185">Reference proteome</keyword>
<dbReference type="InterPro" id="IPR009057">
    <property type="entry name" value="Homeodomain-like_sf"/>
</dbReference>
<dbReference type="Gene3D" id="3.40.50.2300">
    <property type="match status" value="1"/>
</dbReference>
<organism evidence="8 9">
    <name type="scientific">Candidatus Methylobacter favarea</name>
    <dbReference type="NCBI Taxonomy" id="2707345"/>
    <lineage>
        <taxon>Bacteria</taxon>
        <taxon>Pseudomonadati</taxon>
        <taxon>Pseudomonadota</taxon>
        <taxon>Gammaproteobacteria</taxon>
        <taxon>Methylococcales</taxon>
        <taxon>Methylococcaceae</taxon>
        <taxon>Methylobacter</taxon>
    </lineage>
</organism>
<dbReference type="PRINTS" id="PR01590">
    <property type="entry name" value="HTHFIS"/>
</dbReference>
<evidence type="ECO:0000259" key="6">
    <source>
        <dbReference type="PROSITE" id="PS50045"/>
    </source>
</evidence>
<dbReference type="Pfam" id="PF02954">
    <property type="entry name" value="HTH_8"/>
    <property type="match status" value="1"/>
</dbReference>
<evidence type="ECO:0000256" key="4">
    <source>
        <dbReference type="ARBA" id="ARBA00023163"/>
    </source>
</evidence>
<feature type="domain" description="Response regulatory" evidence="7">
    <location>
        <begin position="16"/>
        <end position="131"/>
    </location>
</feature>
<evidence type="ECO:0000256" key="3">
    <source>
        <dbReference type="ARBA" id="ARBA00023015"/>
    </source>
</evidence>
<dbReference type="Pfam" id="PF00158">
    <property type="entry name" value="Sigma54_activat"/>
    <property type="match status" value="1"/>
</dbReference>
<gene>
    <name evidence="8" type="ORF">METHB2_10066</name>
</gene>
<dbReference type="InterPro" id="IPR002197">
    <property type="entry name" value="HTH_Fis"/>
</dbReference>
<reference evidence="8 9" key="1">
    <citation type="submission" date="2020-02" db="EMBL/GenBank/DDBJ databases">
        <authorList>
            <person name="Hogendoorn C."/>
        </authorList>
    </citation>
    <scope>NUCLEOTIDE SEQUENCE [LARGE SCALE GENOMIC DNA]</scope>
    <source>
        <strain evidence="8">METHB21</strain>
    </source>
</reference>
<dbReference type="RefSeq" id="WP_174624379.1">
    <property type="nucleotide sequence ID" value="NZ_CADCXN010000001.1"/>
</dbReference>
<proteinExistence type="predicted"/>
<dbReference type="Proteomes" id="UP000494216">
    <property type="component" value="Unassembled WGS sequence"/>
</dbReference>
<keyword evidence="2" id="KW-0067">ATP-binding</keyword>
<dbReference type="InterPro" id="IPR002078">
    <property type="entry name" value="Sigma_54_int"/>
</dbReference>
<dbReference type="GO" id="GO:0043565">
    <property type="term" value="F:sequence-specific DNA binding"/>
    <property type="evidence" value="ECO:0007669"/>
    <property type="project" value="InterPro"/>
</dbReference>
<evidence type="ECO:0000313" key="8">
    <source>
        <dbReference type="EMBL" id="CAA9889194.1"/>
    </source>
</evidence>
<evidence type="ECO:0000313" key="9">
    <source>
        <dbReference type="Proteomes" id="UP000494216"/>
    </source>
</evidence>
<keyword evidence="1" id="KW-0547">Nucleotide-binding</keyword>
<dbReference type="FunFam" id="3.40.50.300:FF:000006">
    <property type="entry name" value="DNA-binding transcriptional regulator NtrC"/>
    <property type="match status" value="1"/>
</dbReference>
<dbReference type="AlphaFoldDB" id="A0A8S0Y8R1"/>
<dbReference type="Pfam" id="PF00072">
    <property type="entry name" value="Response_reg"/>
    <property type="match status" value="1"/>
</dbReference>
<comment type="caution">
    <text evidence="5">Lacks conserved residue(s) required for the propagation of feature annotation.</text>
</comment>
<evidence type="ECO:0000256" key="1">
    <source>
        <dbReference type="ARBA" id="ARBA00022741"/>
    </source>
</evidence>
<dbReference type="SUPFAM" id="SSF46689">
    <property type="entry name" value="Homeodomain-like"/>
    <property type="match status" value="1"/>
</dbReference>
<keyword evidence="4" id="KW-0804">Transcription</keyword>
<dbReference type="InterPro" id="IPR058031">
    <property type="entry name" value="AAA_lid_NorR"/>
</dbReference>
<dbReference type="GO" id="GO:0006355">
    <property type="term" value="P:regulation of DNA-templated transcription"/>
    <property type="evidence" value="ECO:0007669"/>
    <property type="project" value="InterPro"/>
</dbReference>
<sequence length="463" mass="51198">MENTQGNTHPDLRGLSLMVVDDDHNNLRTLGHVFQHLGASVTGWGSLRQARLSLRFHGQDAIVSNFRLKDGTGLDLLPDYQARCPEGSFYLTGDSRFFNVDPVDSLKQGIRGYFKKPVDPIELANRLVADLASKTPAEGLAKQLAPYLILQDPVMAEALAELPSFAVTSEPVLIQGETGTGKELVAKALHGLGSHAEGPFVAVNCGAIPENLLEAELFGYEKGAFTGANRMHKGYFEQAHQGTLFLDEIGEMPPSAQISLLRILEEGKLQRLGAEGQVRVNIRVVAATHRSLEELVEARQFRSDLFYRLNVLPLFLPPLRERPADIALLAERFLADSLRDRNWQSPIPCLSIEAKTFLQYHGWSGNVRELRNVMARLAVRLTEDMREIPPKLLRSVLRSPSALPSPFASGQEGGIYIPKGTTLTDAEWLLIDAALQQSAYNRSQAARLLGIGERTLRRKLNES</sequence>
<dbReference type="PROSITE" id="PS00675">
    <property type="entry name" value="SIGMA54_INTERACT_1"/>
    <property type="match status" value="1"/>
</dbReference>
<dbReference type="SMART" id="SM00382">
    <property type="entry name" value="AAA"/>
    <property type="match status" value="1"/>
</dbReference>
<dbReference type="SUPFAM" id="SSF52540">
    <property type="entry name" value="P-loop containing nucleoside triphosphate hydrolases"/>
    <property type="match status" value="1"/>
</dbReference>
<protein>
    <submittedName>
        <fullName evidence="8">Two component, sigma54 specific, transcriptional regulator, Fis family</fullName>
    </submittedName>
</protein>
<dbReference type="Gene3D" id="1.10.8.60">
    <property type="match status" value="1"/>
</dbReference>
<evidence type="ECO:0000259" key="7">
    <source>
        <dbReference type="PROSITE" id="PS50110"/>
    </source>
</evidence>